<keyword evidence="1" id="KW-0560">Oxidoreductase</keyword>
<dbReference type="Gene3D" id="3.40.50.720">
    <property type="entry name" value="NAD(P)-binding Rossmann-like Domain"/>
    <property type="match status" value="1"/>
</dbReference>
<dbReference type="RefSeq" id="WP_184702576.1">
    <property type="nucleotide sequence ID" value="NZ_BAABEG010000002.1"/>
</dbReference>
<dbReference type="InterPro" id="IPR028939">
    <property type="entry name" value="P5C_Rdtase_cat_N"/>
</dbReference>
<evidence type="ECO:0000259" key="2">
    <source>
        <dbReference type="Pfam" id="PF03807"/>
    </source>
</evidence>
<dbReference type="GO" id="GO:0016491">
    <property type="term" value="F:oxidoreductase activity"/>
    <property type="evidence" value="ECO:0007669"/>
    <property type="project" value="UniProtKB-KW"/>
</dbReference>
<sequence>MTIAIIGTGNMAKGLAGVFSKAGYSVTLGSRDVAKASEAAHELGGNVSGADIASAADNVDIVVLAVPFDAAGDAIAAVGDLEGKIIIDITNPLTADYSGLTIGHSTSAGEEIQKLAPKAKVVKAFNTIFASVLQAGGKVGGNSATVFIAGDDAAATQAVEAIVAKSGFVPVQVGALSVARYLEPVAGLNIQLGYMRGLGTDIAPTWQTAAV</sequence>
<organism evidence="3 4">
    <name type="scientific">Aminobacter aganoensis</name>
    <dbReference type="NCBI Taxonomy" id="83264"/>
    <lineage>
        <taxon>Bacteria</taxon>
        <taxon>Pseudomonadati</taxon>
        <taxon>Pseudomonadota</taxon>
        <taxon>Alphaproteobacteria</taxon>
        <taxon>Hyphomicrobiales</taxon>
        <taxon>Phyllobacteriaceae</taxon>
        <taxon>Aminobacter</taxon>
    </lineage>
</organism>
<proteinExistence type="predicted"/>
<dbReference type="PANTHER" id="PTHR14239">
    <property type="entry name" value="DUDULIN-RELATED"/>
    <property type="match status" value="1"/>
</dbReference>
<dbReference type="AlphaFoldDB" id="A0A7X0KP30"/>
<feature type="domain" description="Pyrroline-5-carboxylate reductase catalytic N-terminal" evidence="2">
    <location>
        <begin position="2"/>
        <end position="92"/>
    </location>
</feature>
<gene>
    <name evidence="3" type="ORF">GGR00_005558</name>
</gene>
<comment type="caution">
    <text evidence="3">The sequence shown here is derived from an EMBL/GenBank/DDBJ whole genome shotgun (WGS) entry which is preliminary data.</text>
</comment>
<dbReference type="EMBL" id="JACHOU010000030">
    <property type="protein sequence ID" value="MBB6357734.1"/>
    <property type="molecule type" value="Genomic_DNA"/>
</dbReference>
<evidence type="ECO:0000256" key="1">
    <source>
        <dbReference type="ARBA" id="ARBA00023002"/>
    </source>
</evidence>
<dbReference type="InterPro" id="IPR036291">
    <property type="entry name" value="NAD(P)-bd_dom_sf"/>
</dbReference>
<dbReference type="InterPro" id="IPR051267">
    <property type="entry name" value="STEAP_metalloreductase"/>
</dbReference>
<name>A0A7X0KP30_9HYPH</name>
<protein>
    <recommendedName>
        <fullName evidence="2">Pyrroline-5-carboxylate reductase catalytic N-terminal domain-containing protein</fullName>
    </recommendedName>
</protein>
<accession>A0A7X0KP30</accession>
<keyword evidence="4" id="KW-1185">Reference proteome</keyword>
<dbReference type="SUPFAM" id="SSF51735">
    <property type="entry name" value="NAD(P)-binding Rossmann-fold domains"/>
    <property type="match status" value="1"/>
</dbReference>
<evidence type="ECO:0000313" key="4">
    <source>
        <dbReference type="Proteomes" id="UP000536262"/>
    </source>
</evidence>
<dbReference type="Pfam" id="PF03807">
    <property type="entry name" value="F420_oxidored"/>
    <property type="match status" value="1"/>
</dbReference>
<evidence type="ECO:0000313" key="3">
    <source>
        <dbReference type="EMBL" id="MBB6357734.1"/>
    </source>
</evidence>
<reference evidence="3 4" key="1">
    <citation type="submission" date="2020-08" db="EMBL/GenBank/DDBJ databases">
        <title>Genomic Encyclopedia of Type Strains, Phase IV (KMG-IV): sequencing the most valuable type-strain genomes for metagenomic binning, comparative biology and taxonomic classification.</title>
        <authorList>
            <person name="Goeker M."/>
        </authorList>
    </citation>
    <scope>NUCLEOTIDE SEQUENCE [LARGE SCALE GENOMIC DNA]</scope>
    <source>
        <strain evidence="3 4">DSM 7051</strain>
    </source>
</reference>
<dbReference type="PANTHER" id="PTHR14239:SF10">
    <property type="entry name" value="REDUCTASE"/>
    <property type="match status" value="1"/>
</dbReference>
<dbReference type="Proteomes" id="UP000536262">
    <property type="component" value="Unassembled WGS sequence"/>
</dbReference>